<dbReference type="Proteomes" id="UP000078546">
    <property type="component" value="Unassembled WGS sequence"/>
</dbReference>
<proteinExistence type="predicted"/>
<accession>A0A1A8X679</accession>
<evidence type="ECO:0000313" key="3">
    <source>
        <dbReference type="Proteomes" id="UP000078546"/>
    </source>
</evidence>
<feature type="compositionally biased region" description="Polar residues" evidence="1">
    <location>
        <begin position="2959"/>
        <end position="2970"/>
    </location>
</feature>
<name>A0A1A8X679_PLAOA</name>
<reference evidence="3" key="1">
    <citation type="submission" date="2016-05" db="EMBL/GenBank/DDBJ databases">
        <authorList>
            <person name="Naeem Raeece"/>
        </authorList>
    </citation>
    <scope>NUCLEOTIDE SEQUENCE [LARGE SCALE GENOMIC DNA]</scope>
</reference>
<sequence length="3586" mass="421403">MISIQTSHSSNEVNFLVRGRFIKDDENYFLLAAKDCYLELLTSDYKETIHVQNTFVKIIFLQVQEGKKHDMFVIADEKLNFRLLKFDRTFVQLYFIGNFLSKKLRVFSERVITQMVDKNNKWIEENRPHINVCKIKHLFLISIENILFFRNGVNIKVKNKTKKYCSNHKFYKRYLSHREYVKIAHDPMQLKYAIVYKNRIGKKQKKILYPFFEKDHIAYVYKIEFGTTHENSKDNFRKQKFPVKIYKDIISKRINKRNNDHWTFCNNVNFITYLKWKNDHRVCSQKGQDVRKGIRSDMDEIYKICPILNIAKDNIILLGEKKKSANFPCISSSLHGNSNTCNSMKKADRIRMQKKLRKKCNNLFTSSVESFLQKRKKRILHSGVGYNRISSVGCDDQFSIPLVVQTTTGGNTSCSAPREDIPREDAPLEEILSHPPFEPWLSTKFCFLVHFLKNDCSYSRFVKRILFFFDKEEKEAMNMRERLLKSVLFKQSELDNLKRYSKMYDQYIENMQKEDYQNCEMRINDTYMDGKDGIREEEKCHNFNTCPVCIYYFNKFSTPKTDFIYSSTTHPNETPFRKDKVHNERQEKNSTFLYLILVRIKLALLYYVLLSYCKCTTVRDSSIILLKREKRKPRVLHELSVHIFLLTVFSRHVLHFLGLSNEYIENIFNEDILSMSNRHHFTHSSVRQRDRDGTRITMIEDSHRRNHDMKKTSPLLMNEKLSFLSEKFLDRCLQSTYGVSEQNKEMHKKGTENITTSGVNGTEQAEVACLKGETKHDGESITSLYFSQLKSILTDIYSIQCISLRVLQETKFVFAKSRERLCSQGIARKGKGIRSHRNRRNSYNGNRRQRQNSGSGAILVTSNGDSNAHIMFLMEKKKKKGFKTEKTLTPVGKLTLPLEVCKVERMLNNLFLVFTKRVIFLFSFSDLYGIHLTLINYYLLNDEDDMHYVHELKFVRIYRKGRRYEKVKWDILLSDCGYVNKRKHMNNFLNLSNDKWFNFYVKESKRHQYFLLKKGYINSYDHFKRLRGVPYIDSFYSYMFKYHLKYNAFEKMCAGGSQITSVFDLMNLCEEDPWDGNCGKSTFIRTSVKLAFMQGGVIPTSVRSGRKLIPHRNRWKKGGSPLSLEISKDTFSEIYQKKKHSIFCTSPKSSCSQNDFSKDNHVSTRRGDYTHVEKEKGSTISLVRKGHVINKEDPREGKTVGSFWQKGKNIDGELENSIIVPLDSSKRHARYSVSTYFCKLYLVVEKKRKDMYIIGVIYDMVNDRMLICRSEFGRDNIGYRMKNRIDDIITRSKIISRVCNDVVLPKGGNLLNSQLLHFFSTTFEGTVGKKLDSSYKEMEKRENMLLSINEKSFDDMFIIKSRAIIQGKNNTYVFASCIELCCTYDKLKTVKDYKYKSKVINSQSSKNRRDTFCELQKMQRYCITTKEELKNENDKVFDIANVKNKWENKLILLDEKNHLHKVAVGYTILLRKKRNIHLNMSHSRLFVIPLDKNFNILCVSNYKKAIYIFYFCENVYNDFRQSFHMRSSFKRRKKGLKSFRLASVGEIDRLHLLKSNVLLATALRRRKHVDSVCVLFISRTSFCINKYIPQSDNPNIILLDDHFEFNFYKTVLHFHFEKNFLAVAYSNSTVEMFYIDVYNNVVLLLDSIHFAQNAYSLYITTNIEKEDMPHEKWETNLYVLLCVGFRRYCKVIAYFVDSSNASLATSSSALPFMGEGCIPDKDTTKLYVDLPNEKHMEKQDYHEKEVLKHIPLFKKSENCLNIQGKNSKKEFIKDRHIFEIDTLNDSTIVTAITKLNTFLLIGTNNGVVKVYDIFAQKNTLCNVLRMNNFLLYKSQKKIIKEHDQFLLGNNCIYFIHTTKMENTRTKMRREKNYIYKKNYYATAYCEDKLFIFLSCKVKSEKKESLHVGRNNYIDEMKKRLNGHLADIINLEENYLQTTLKDKQIGEERIRSKNIFLLPLKICKSEKVRSNKKCANVPINNVDGVRSDSPRNGIDEKAQFGTCRSHFSYLHCFDGDNPPFLSNKVVKIKNELNANNIVLIKNYSRNNIIFLIILSINDKIHFGTIQQGILCYQDRHTLKNMNVKNFVKPDISSPFGFYLHNGVIYERVKNSLYKKEDKETEKYSKVSQIAEETRWKHSTRKQPKEEKYIGAYCNEKDSYFRFSRRIVNGYKSSDISNVFHLCLNRRYMLRELFEISTYEQKKEIIKSIEKQIDEEEKRLNGDYLDKIFSINHVKHEMCNDTKEVSNSMYVYRQPFLKDYNIFKKNKYLFYLISNKYINFTNTFYSHILYSIILRKSSLASFFSYILINSNIFLKDWSYCTDYIFDTNGMQSDDNFHKTKLAICKIAHVLMGRKNEKYTNTVIPLFDEKFPYHQCRNIRTQLATSFSPFKKVKGKDKVNKKKKKKNLDNYNCAKKQRKSKGQVYGFTEGDDFEGDNTARVLRDCTMSDGGAAGAGAGNSGNNLLFLTTPLFTQEEESGNFGVGKLGEQFSFENVKALYKNVLKQMNARQDVDKENLYLCGRGNAQGSWGEKNSHITFLAVHVKGSKYHFSSVTEYIRLVNQINAKKTTMWKRPRVVSHDVGWFPNRVHTAACEDGWTKDLYNRSIRRVHVRISKRRICKTGHGYGSNRQKKKKCPLFRPRCLLFMQKKNENTFRRKYKELSEVHMCRRILKKRQGEKKKTVAHTYDCIFVYLNNVTYHVKEIIICKLKGSISDKLNLCRGEAFFLLRLAYKYVFLVSVQRELSFWVNTKHLRSMMHVIRLARGSHAAKETITRAATSTVASNRSCDDVEGPVLTLKKVRREDMLSLFFRSVESKTPPLTYLGKDLKNVKTFMSKYIICSQKNRIIILKIAFSKDNRDVVNIRNSAVERLIGKSAHEENADSYVDADVYGNTNLCVPTILDVFKELIKRDKIVKKKIEEITNDLSEREYLESLTKKKSVGRHQSANERNRHREMDNEDTEGSPPSSQMSHLQYAQVTQKMENKNGSQTKEKQERISQNLSDYLFEDVFCSKEIFFFCNVKYELIEYYTYDSNFEEINDLNVFENKVVVISKGDVCLYEYDEEKNSFSMLCTNRFCHTNRININEKYTKALSLFGVIDSINVVSKRFLSLYHVRWKDLLNIGIIKFTNEIKHIFENKLFGNLMGMNMNMNKEESILENLRKYHKYFQSFFLIDVKGTIFNMYSSTIQTCEKNYFYSSNRHIEICQDLMLFFQILINGKKNQEKNNPLNKKNCRKCKHKNTKRRKELMRYNFFGKYFLQNKQKLFLNTFLYRVFIYINKKIIFLKSAFGNKVANKFSFELMLSVYNRMLKLSSYKFSDRKDAFDVLCHIYDLQAGKNVPLFSLMHRTQDYVDIIRSELYSVKIARWRHRGDNTDAKAISTKGNAVEDAAKSAVDGGVPSGNAVPLDGLMNCMESFQEWHGGNLLEQSATKKVEEMNRYRINAIRDYNDVIQNNVKDNSYCNVDFYHFLDSINNVQSTFSKKRDTAEMTKFLKDNMQGSSLYFVYFHFLTYMSNNPKMFYHIKKYLHFHSYPTKLVRSKAYYFNMDLLNTIFHFDNKALAELKNVLSLFPTNPSIEEVLTSVSLMSMPFCSV</sequence>
<gene>
    <name evidence="2" type="ORF">POVCU1_057690</name>
</gene>
<evidence type="ECO:0000256" key="1">
    <source>
        <dbReference type="SAM" id="MobiDB-lite"/>
    </source>
</evidence>
<feature type="region of interest" description="Disordered" evidence="1">
    <location>
        <begin position="829"/>
        <end position="857"/>
    </location>
</feature>
<feature type="compositionally biased region" description="Low complexity" evidence="1">
    <location>
        <begin position="841"/>
        <end position="856"/>
    </location>
</feature>
<protein>
    <submittedName>
        <fullName evidence="2">Uncharacterized protein</fullName>
    </submittedName>
</protein>
<feature type="region of interest" description="Disordered" evidence="1">
    <location>
        <begin position="2932"/>
        <end position="2970"/>
    </location>
</feature>
<feature type="compositionally biased region" description="Basic residues" evidence="1">
    <location>
        <begin position="829"/>
        <end position="840"/>
    </location>
</feature>
<organism evidence="2 3">
    <name type="scientific">Plasmodium ovale curtisi</name>
    <dbReference type="NCBI Taxonomy" id="864141"/>
    <lineage>
        <taxon>Eukaryota</taxon>
        <taxon>Sar</taxon>
        <taxon>Alveolata</taxon>
        <taxon>Apicomplexa</taxon>
        <taxon>Aconoidasida</taxon>
        <taxon>Haemosporida</taxon>
        <taxon>Plasmodiidae</taxon>
        <taxon>Plasmodium</taxon>
        <taxon>Plasmodium (Plasmodium)</taxon>
    </lineage>
</organism>
<evidence type="ECO:0000313" key="2">
    <source>
        <dbReference type="EMBL" id="SBT00119.1"/>
    </source>
</evidence>
<feature type="compositionally biased region" description="Basic and acidic residues" evidence="1">
    <location>
        <begin position="2941"/>
        <end position="2951"/>
    </location>
</feature>
<dbReference type="EMBL" id="FLQV01001722">
    <property type="protein sequence ID" value="SBT00119.1"/>
    <property type="molecule type" value="Genomic_DNA"/>
</dbReference>